<dbReference type="GO" id="GO:0043386">
    <property type="term" value="P:mycotoxin biosynthetic process"/>
    <property type="evidence" value="ECO:0007669"/>
    <property type="project" value="InterPro"/>
</dbReference>
<dbReference type="STRING" id="1441469.A0A1Q5Q759"/>
<keyword evidence="2" id="KW-0472">Membrane</keyword>
<dbReference type="AlphaFoldDB" id="A0A1Q5Q759"/>
<dbReference type="RefSeq" id="XP_020115806.1">
    <property type="nucleotide sequence ID" value="XM_020264060.1"/>
</dbReference>
<dbReference type="PANTHER" id="PTHR33365:SF7">
    <property type="entry name" value="TAT PATHWAY SIGNAL SEQUENCE"/>
    <property type="match status" value="1"/>
</dbReference>
<dbReference type="Proteomes" id="UP000214365">
    <property type="component" value="Unassembled WGS sequence"/>
</dbReference>
<organism evidence="3 4">
    <name type="scientific">Talaromyces atroroseus</name>
    <dbReference type="NCBI Taxonomy" id="1441469"/>
    <lineage>
        <taxon>Eukaryota</taxon>
        <taxon>Fungi</taxon>
        <taxon>Dikarya</taxon>
        <taxon>Ascomycota</taxon>
        <taxon>Pezizomycotina</taxon>
        <taxon>Eurotiomycetes</taxon>
        <taxon>Eurotiomycetidae</taxon>
        <taxon>Eurotiales</taxon>
        <taxon>Trichocomaceae</taxon>
        <taxon>Talaromyces</taxon>
        <taxon>Talaromyces sect. Trachyspermi</taxon>
    </lineage>
</organism>
<dbReference type="EMBL" id="LFMY01000018">
    <property type="protein sequence ID" value="OKL55685.1"/>
    <property type="molecule type" value="Genomic_DNA"/>
</dbReference>
<evidence type="ECO:0008006" key="5">
    <source>
        <dbReference type="Google" id="ProtNLM"/>
    </source>
</evidence>
<dbReference type="Pfam" id="PF11807">
    <property type="entry name" value="UstYa"/>
    <property type="match status" value="1"/>
</dbReference>
<evidence type="ECO:0000256" key="1">
    <source>
        <dbReference type="ARBA" id="ARBA00035112"/>
    </source>
</evidence>
<keyword evidence="4" id="KW-1185">Reference proteome</keyword>
<reference evidence="3 4" key="1">
    <citation type="submission" date="2015-06" db="EMBL/GenBank/DDBJ databases">
        <title>Talaromyces atroroseus IBT 11181 draft genome.</title>
        <authorList>
            <person name="Rasmussen K.B."/>
            <person name="Rasmussen S."/>
            <person name="Petersen B."/>
            <person name="Sicheritz-Ponten T."/>
            <person name="Mortensen U.H."/>
            <person name="Thrane U."/>
        </authorList>
    </citation>
    <scope>NUCLEOTIDE SEQUENCE [LARGE SCALE GENOMIC DNA]</scope>
    <source>
        <strain evidence="3 4">IBT 11181</strain>
    </source>
</reference>
<dbReference type="PANTHER" id="PTHR33365">
    <property type="entry name" value="YALI0B05434P"/>
    <property type="match status" value="1"/>
</dbReference>
<dbReference type="OrthoDB" id="3687641at2759"/>
<evidence type="ECO:0000313" key="4">
    <source>
        <dbReference type="Proteomes" id="UP000214365"/>
    </source>
</evidence>
<gene>
    <name evidence="3" type="ORF">UA08_09002</name>
</gene>
<keyword evidence="2" id="KW-1133">Transmembrane helix</keyword>
<proteinExistence type="inferred from homology"/>
<feature type="transmembrane region" description="Helical" evidence="2">
    <location>
        <begin position="54"/>
        <end position="77"/>
    </location>
</feature>
<evidence type="ECO:0000313" key="3">
    <source>
        <dbReference type="EMBL" id="OKL55685.1"/>
    </source>
</evidence>
<protein>
    <recommendedName>
        <fullName evidence="5">Tat pathway signal sequence</fullName>
    </recommendedName>
</protein>
<dbReference type="GeneID" id="31008758"/>
<sequence>MPADLQQQYSLLTQEGEAQDEHNSIENPRSSSTYEIPLGPFLQKHPAWTRLTKLALIQVGILVVYTVLLCAIGIFIFPEIFHQSRNPYDLKYNALNDAYRYQVREVDYNFNTTNPFNGAPIADIEEEWTYLMNGAHTLRVPEADMKKMNMTSIQVNDGSGDYLAVPIGYHMLHCLYNIYRYAHPEFYGEDEGGPAWIMKHTDHCVDNLRQFVQCHVGTGFETYKWLDTRKIPWPVVSTEEVCVDWTHFDGWVRERGIPAKDMATWRDGALVSHPKYGPVYGEDYYNRTLPGPDHPH</sequence>
<comment type="similarity">
    <text evidence="1">Belongs to the ustYa family.</text>
</comment>
<accession>A0A1Q5Q759</accession>
<evidence type="ECO:0000256" key="2">
    <source>
        <dbReference type="SAM" id="Phobius"/>
    </source>
</evidence>
<dbReference type="InterPro" id="IPR021765">
    <property type="entry name" value="UstYa-like"/>
</dbReference>
<comment type="caution">
    <text evidence="3">The sequence shown here is derived from an EMBL/GenBank/DDBJ whole genome shotgun (WGS) entry which is preliminary data.</text>
</comment>
<name>A0A1Q5Q759_TALAT</name>
<keyword evidence="2" id="KW-0812">Transmembrane</keyword>